<keyword evidence="1" id="KW-0812">Transmembrane</keyword>
<name>A0ABS2T3A1_9HYPH</name>
<comment type="caution">
    <text evidence="2">The sequence shown here is derived from an EMBL/GenBank/DDBJ whole genome shotgun (WGS) entry which is preliminary data.</text>
</comment>
<proteinExistence type="predicted"/>
<evidence type="ECO:0000313" key="3">
    <source>
        <dbReference type="Proteomes" id="UP000758856"/>
    </source>
</evidence>
<keyword evidence="1" id="KW-0472">Membrane</keyword>
<dbReference type="Proteomes" id="UP000758856">
    <property type="component" value="Unassembled WGS sequence"/>
</dbReference>
<gene>
    <name evidence="2" type="ORF">JOD31_000865</name>
</gene>
<reference evidence="2 3" key="1">
    <citation type="submission" date="2021-01" db="EMBL/GenBank/DDBJ databases">
        <title>Genomic Encyclopedia of Type Strains, Phase IV (KMG-IV): sequencing the most valuable type-strain genomes for metagenomic binning, comparative biology and taxonomic classification.</title>
        <authorList>
            <person name="Goeker M."/>
        </authorList>
    </citation>
    <scope>NUCLEOTIDE SEQUENCE [LARGE SCALE GENOMIC DNA]</scope>
    <source>
        <strain evidence="2 3">DSM 6130</strain>
    </source>
</reference>
<dbReference type="EMBL" id="JAFBCY010000001">
    <property type="protein sequence ID" value="MBM7850653.1"/>
    <property type="molecule type" value="Genomic_DNA"/>
</dbReference>
<protein>
    <submittedName>
        <fullName evidence="2">Uncharacterized protein</fullName>
    </submittedName>
</protein>
<organism evidence="2 3">
    <name type="scientific">Methylopila capsulata</name>
    <dbReference type="NCBI Taxonomy" id="61654"/>
    <lineage>
        <taxon>Bacteria</taxon>
        <taxon>Pseudomonadati</taxon>
        <taxon>Pseudomonadota</taxon>
        <taxon>Alphaproteobacteria</taxon>
        <taxon>Hyphomicrobiales</taxon>
        <taxon>Methylopilaceae</taxon>
        <taxon>Methylopila</taxon>
    </lineage>
</organism>
<dbReference type="RefSeq" id="WP_204949054.1">
    <property type="nucleotide sequence ID" value="NZ_BSFF01000002.1"/>
</dbReference>
<sequence length="172" mass="18894">MARLSQSAISDASRIGNSSVAWKRGERMPRRRKNVLAFGEINWNDSRSPAFYRSIALRHFGLKTMRLALVGAALAFAGYAALSHVTYLADGGYSGGFPEHKRIDVRSPQECAEVIARADRTLGPDHGLVCDRVPLARHWFNLAQDAFERRQVLATVANAVRTDAVASTAGLR</sequence>
<keyword evidence="1" id="KW-1133">Transmembrane helix</keyword>
<evidence type="ECO:0000256" key="1">
    <source>
        <dbReference type="SAM" id="Phobius"/>
    </source>
</evidence>
<accession>A0ABS2T3A1</accession>
<keyword evidence="3" id="KW-1185">Reference proteome</keyword>
<evidence type="ECO:0000313" key="2">
    <source>
        <dbReference type="EMBL" id="MBM7850653.1"/>
    </source>
</evidence>
<feature type="transmembrane region" description="Helical" evidence="1">
    <location>
        <begin position="67"/>
        <end position="89"/>
    </location>
</feature>